<evidence type="ECO:0000256" key="2">
    <source>
        <dbReference type="ARBA" id="ARBA00022833"/>
    </source>
</evidence>
<dbReference type="SUPFAM" id="SSF52425">
    <property type="entry name" value="Cryptochrome/photolyase, N-terminal domain"/>
    <property type="match status" value="1"/>
</dbReference>
<evidence type="ECO:0000256" key="4">
    <source>
        <dbReference type="SAM" id="MobiDB-lite"/>
    </source>
</evidence>
<name>A0ABQ5RYF5_9CHLO</name>
<proteinExistence type="predicted"/>
<dbReference type="Gene3D" id="3.90.530.10">
    <property type="entry name" value="XPA C-terminal domain"/>
    <property type="match status" value="1"/>
</dbReference>
<dbReference type="CDD" id="cd21075">
    <property type="entry name" value="DBD_XPA-like"/>
    <property type="match status" value="1"/>
</dbReference>
<feature type="region of interest" description="Disordered" evidence="4">
    <location>
        <begin position="616"/>
        <end position="640"/>
    </location>
</feature>
<dbReference type="Pfam" id="PF00875">
    <property type="entry name" value="DNA_photolyase"/>
    <property type="match status" value="1"/>
</dbReference>
<dbReference type="InterPro" id="IPR006050">
    <property type="entry name" value="DNA_photolyase_N"/>
</dbReference>
<comment type="subcellular location">
    <subcellularLocation>
        <location evidence="1">Nucleus</location>
    </subcellularLocation>
</comment>
<dbReference type="PROSITE" id="PS51645">
    <property type="entry name" value="PHR_CRY_ALPHA_BETA"/>
    <property type="match status" value="1"/>
</dbReference>
<evidence type="ECO:0000313" key="7">
    <source>
        <dbReference type="Proteomes" id="UP001165090"/>
    </source>
</evidence>
<reference evidence="6 7" key="1">
    <citation type="journal article" date="2023" name="IScience">
        <title>Expanded male sex-determining region conserved during the evolution of homothallism in the green alga Volvox.</title>
        <authorList>
            <person name="Yamamoto K."/>
            <person name="Matsuzaki R."/>
            <person name="Mahakham W."/>
            <person name="Heman W."/>
            <person name="Sekimoto H."/>
            <person name="Kawachi M."/>
            <person name="Minakuchi Y."/>
            <person name="Toyoda A."/>
            <person name="Nozaki H."/>
        </authorList>
    </citation>
    <scope>NUCLEOTIDE SEQUENCE [LARGE SCALE GENOMIC DNA]</scope>
    <source>
        <strain evidence="6 7">NIES-4468</strain>
    </source>
</reference>
<accession>A0ABQ5RYF5</accession>
<dbReference type="EMBL" id="BSDZ01000013">
    <property type="protein sequence ID" value="GLI62670.1"/>
    <property type="molecule type" value="Genomic_DNA"/>
</dbReference>
<evidence type="ECO:0000259" key="5">
    <source>
        <dbReference type="PROSITE" id="PS51645"/>
    </source>
</evidence>
<keyword evidence="3" id="KW-0539">Nucleus</keyword>
<keyword evidence="7" id="KW-1185">Reference proteome</keyword>
<sequence>MSKLIPKSHAKSIFCLSDKDIAALPAVEKRNPRSRNGPPMKLYEKAQLEAAAHRKWGGPQGLAAEQQKREGRRAARATTAATAVATAAAATLVPTAAAAAATAIRGSAAVASVPLSASRLEWLRLSPLVLERIREVLPLLCVTSSGAVAGVSEPAAVPLSSGHQARRLPEEEPPLNHQAEIPLGVGSRSGFGSESDCMAGMRGGQDAEPRDGPRQSLYRRCHRSNVERQPRSLVSEVEVVDLAASSSDEEEEEEKKGGGGEEEEEEEEVNDEEEEIWGNDLRRNSAEDGSSTQRLISCHGDTGAVTTAGGDVPGPQQLIRSNSASVAAAVHGPAACAAAAAGGDYVLYWMKTAVRGHENPALDAARAAAQHLHLPLRIAAFVQPACQPYVNHRRVKFLLEGLRDAQRELRDQGLDLLVHVYSTTTTTKDGESDANSEGGGDVLSRVDVSGPCWEALLAAARHAALVVTEDMPVDPDAAWLAALVRQLELDRASSPGGSCFPVAAAGVAPQMRATSERPTVTSRLRPGVWAVDTACVVPMQLVGKAYERAYAFRSATEGLRRQRLRASSVYDTAALSAPMTTAPMAPAASCGAPGLVRQPAASARQRRCLEMKRLEDGVQDDENDSGGGGGNANAVAPMDV</sequence>
<dbReference type="PANTHER" id="PTHR10211:SF0">
    <property type="entry name" value="DEOXYRIBODIPYRIMIDINE PHOTO-LYASE"/>
    <property type="match status" value="1"/>
</dbReference>
<keyword evidence="2" id="KW-0862">Zinc</keyword>
<dbReference type="InterPro" id="IPR022656">
    <property type="entry name" value="XPA_C"/>
</dbReference>
<feature type="domain" description="Photolyase/cryptochrome alpha/beta" evidence="5">
    <location>
        <begin position="344"/>
        <end position="502"/>
    </location>
</feature>
<dbReference type="InterPro" id="IPR052219">
    <property type="entry name" value="Photolyase_Class-2"/>
</dbReference>
<organism evidence="6 7">
    <name type="scientific">Volvox africanus</name>
    <dbReference type="NCBI Taxonomy" id="51714"/>
    <lineage>
        <taxon>Eukaryota</taxon>
        <taxon>Viridiplantae</taxon>
        <taxon>Chlorophyta</taxon>
        <taxon>core chlorophytes</taxon>
        <taxon>Chlorophyceae</taxon>
        <taxon>CS clade</taxon>
        <taxon>Chlamydomonadales</taxon>
        <taxon>Volvocaceae</taxon>
        <taxon>Volvox</taxon>
    </lineage>
</organism>
<dbReference type="InterPro" id="IPR036155">
    <property type="entry name" value="Crypto/Photolyase_N_sf"/>
</dbReference>
<dbReference type="Gene3D" id="3.40.50.620">
    <property type="entry name" value="HUPs"/>
    <property type="match status" value="1"/>
</dbReference>
<protein>
    <recommendedName>
        <fullName evidence="5">Photolyase/cryptochrome alpha/beta domain-containing protein</fullName>
    </recommendedName>
</protein>
<comment type="caution">
    <text evidence="6">The sequence shown here is derived from an EMBL/GenBank/DDBJ whole genome shotgun (WGS) entry which is preliminary data.</text>
</comment>
<evidence type="ECO:0000313" key="6">
    <source>
        <dbReference type="EMBL" id="GLI62670.1"/>
    </source>
</evidence>
<dbReference type="InterPro" id="IPR009061">
    <property type="entry name" value="DNA-bd_dom_put_sf"/>
</dbReference>
<dbReference type="SUPFAM" id="SSF46955">
    <property type="entry name" value="Putative DNA-binding domain"/>
    <property type="match status" value="1"/>
</dbReference>
<evidence type="ECO:0000256" key="1">
    <source>
        <dbReference type="ARBA" id="ARBA00004123"/>
    </source>
</evidence>
<feature type="non-terminal residue" evidence="6">
    <location>
        <position position="640"/>
    </location>
</feature>
<dbReference type="Pfam" id="PF05181">
    <property type="entry name" value="XPA_C"/>
    <property type="match status" value="1"/>
</dbReference>
<feature type="compositionally biased region" description="Acidic residues" evidence="4">
    <location>
        <begin position="260"/>
        <end position="277"/>
    </location>
</feature>
<dbReference type="InterPro" id="IPR037129">
    <property type="entry name" value="XPA_sf"/>
</dbReference>
<dbReference type="InterPro" id="IPR014729">
    <property type="entry name" value="Rossmann-like_a/b/a_fold"/>
</dbReference>
<gene>
    <name evidence="6" type="ORF">VaNZ11_005346</name>
</gene>
<evidence type="ECO:0000256" key="3">
    <source>
        <dbReference type="ARBA" id="ARBA00023242"/>
    </source>
</evidence>
<dbReference type="Proteomes" id="UP001165090">
    <property type="component" value="Unassembled WGS sequence"/>
</dbReference>
<dbReference type="PANTHER" id="PTHR10211">
    <property type="entry name" value="DEOXYRIBODIPYRIMIDINE PHOTOLYASE"/>
    <property type="match status" value="1"/>
</dbReference>
<feature type="region of interest" description="Disordered" evidence="4">
    <location>
        <begin position="159"/>
        <end position="297"/>
    </location>
</feature>